<dbReference type="GO" id="GO:0003723">
    <property type="term" value="F:RNA binding"/>
    <property type="evidence" value="ECO:0007669"/>
    <property type="project" value="InterPro"/>
</dbReference>
<dbReference type="GeneID" id="100901323"/>
<dbReference type="SMART" id="SM00950">
    <property type="entry name" value="Piwi"/>
    <property type="match status" value="1"/>
</dbReference>
<evidence type="ECO:0000313" key="5">
    <source>
        <dbReference type="RefSeq" id="XP_003747857.1"/>
    </source>
</evidence>
<keyword evidence="4" id="KW-1185">Reference proteome</keyword>
<dbReference type="InterPro" id="IPR012337">
    <property type="entry name" value="RNaseH-like_sf"/>
</dbReference>
<reference evidence="5" key="1">
    <citation type="submission" date="2025-08" db="UniProtKB">
        <authorList>
            <consortium name="RefSeq"/>
        </authorList>
    </citation>
    <scope>IDENTIFICATION</scope>
</reference>
<dbReference type="Pfam" id="PF16486">
    <property type="entry name" value="ArgoN"/>
    <property type="match status" value="1"/>
</dbReference>
<dbReference type="SUPFAM" id="SSF53098">
    <property type="entry name" value="Ribonuclease H-like"/>
    <property type="match status" value="1"/>
</dbReference>
<protein>
    <submittedName>
        <fullName evidence="5">Protein argonaute-2</fullName>
    </submittedName>
</protein>
<organism evidence="4 5">
    <name type="scientific">Galendromus occidentalis</name>
    <name type="common">western predatory mite</name>
    <dbReference type="NCBI Taxonomy" id="34638"/>
    <lineage>
        <taxon>Eukaryota</taxon>
        <taxon>Metazoa</taxon>
        <taxon>Ecdysozoa</taxon>
        <taxon>Arthropoda</taxon>
        <taxon>Chelicerata</taxon>
        <taxon>Arachnida</taxon>
        <taxon>Acari</taxon>
        <taxon>Parasitiformes</taxon>
        <taxon>Mesostigmata</taxon>
        <taxon>Gamasina</taxon>
        <taxon>Phytoseioidea</taxon>
        <taxon>Phytoseiidae</taxon>
        <taxon>Typhlodrominae</taxon>
        <taxon>Galendromus</taxon>
    </lineage>
</organism>
<feature type="domain" description="Piwi" evidence="3">
    <location>
        <begin position="467"/>
        <end position="784"/>
    </location>
</feature>
<dbReference type="InterPro" id="IPR032474">
    <property type="entry name" value="Argonaute_N"/>
</dbReference>
<evidence type="ECO:0000259" key="2">
    <source>
        <dbReference type="PROSITE" id="PS50821"/>
    </source>
</evidence>
<dbReference type="InterPro" id="IPR014811">
    <property type="entry name" value="ArgoL1"/>
</dbReference>
<dbReference type="RefSeq" id="XP_003747857.1">
    <property type="nucleotide sequence ID" value="XM_003747809.1"/>
</dbReference>
<dbReference type="Gene3D" id="2.170.260.10">
    <property type="entry name" value="paz domain"/>
    <property type="match status" value="1"/>
</dbReference>
<dbReference type="GO" id="GO:0034587">
    <property type="term" value="P:piRNA processing"/>
    <property type="evidence" value="ECO:0007669"/>
    <property type="project" value="UniProtKB-ARBA"/>
</dbReference>
<comment type="similarity">
    <text evidence="1">Belongs to the argonaute family.</text>
</comment>
<dbReference type="CDD" id="cd02846">
    <property type="entry name" value="PAZ_argonaute_like"/>
    <property type="match status" value="1"/>
</dbReference>
<dbReference type="PROSITE" id="PS50822">
    <property type="entry name" value="PIWI"/>
    <property type="match status" value="1"/>
</dbReference>
<dbReference type="AlphaFoldDB" id="A0AAJ6W0R5"/>
<dbReference type="Pfam" id="PF08699">
    <property type="entry name" value="ArgoL1"/>
    <property type="match status" value="1"/>
</dbReference>
<dbReference type="InterPro" id="IPR003100">
    <property type="entry name" value="PAZ_dom"/>
</dbReference>
<name>A0AAJ6W0R5_9ACAR</name>
<dbReference type="InterPro" id="IPR036085">
    <property type="entry name" value="PAZ_dom_sf"/>
</dbReference>
<dbReference type="PANTHER" id="PTHR22891">
    <property type="entry name" value="EUKARYOTIC TRANSLATION INITIATION FACTOR 2C"/>
    <property type="match status" value="1"/>
</dbReference>
<dbReference type="Pfam" id="PF02171">
    <property type="entry name" value="Piwi"/>
    <property type="match status" value="1"/>
</dbReference>
<dbReference type="SMART" id="SM01163">
    <property type="entry name" value="DUF1785"/>
    <property type="match status" value="1"/>
</dbReference>
<sequence>MYDVEISTPDEQKVELSTAGAKLKDRIQSRRLNREIIWSLFKKHQEKLGEAWPAYDGRKALISTKNFFDEHIFTVDMERNEHGRSRQFIVRLRQTKRIDVASVNMFYSDRSCPLSPEVLQAANIVIDSALGGLFTAVNRSYYAEKSAIHPLGSGKILRSGIYTSLIFAQWKPLLLVDKSNTAFYQGGSLVDYIADFLGDRRFFTSGIPMRKLSQISKDLRGVNVKLRHSKTKRCVKIHSITETAANAIEFQLSDSRTTTVAEYFEERYGNSFGSLKYPHLPCVKTLRSNGTKQDFYPLEVCEIKENQPYRRKLDSNQTREMIKKCQERPDSRIRQAVDNVRTVKQASMQTLRQHGISIDDKPIETSGRIIESPTILVKDKKIKVSEGSWRQDAFHVGAHLDQWCVVDASSVGHLSRKLADMIYSEARKMGVQSVKEALAVMQCPTDSAEMILSKVKSAILNRGRPMMAIIILPEGALDRQLYSQLKRLSETTEKCRGIITQCVLDSNIRNAKKFTPMLINNLLKKMNAKLGGINNAIATVPGRFSKSDFMILGADVSHPGAGDIMSPSIAAVVGSLDSIPSKYATSIRVQKSETSNRVEYIKDLEQMASELLKHYMKANQNKLPDHIYYLRDGVSSGQFDEVRRREITALRNACLDLYPIYQPKITAIIAQKRHHVRFNLMGGDVKLGGRSGNVPPGTYIDRDVVHPENFDLYMYSHQGILGTSRPTHYHLIHSDEEVPISTDELTQLIYHLCHCYARTTKSVSIPAPVYYAHLAAFRAKEHVRGELQLTCADRQSVSSGDSEMCFELERYQEMCTVYESFRDKLYFV</sequence>
<dbReference type="InterPro" id="IPR036397">
    <property type="entry name" value="RNaseH_sf"/>
</dbReference>
<evidence type="ECO:0000313" key="4">
    <source>
        <dbReference type="Proteomes" id="UP000694867"/>
    </source>
</evidence>
<proteinExistence type="inferred from homology"/>
<dbReference type="Pfam" id="PF02170">
    <property type="entry name" value="PAZ"/>
    <property type="match status" value="1"/>
</dbReference>
<dbReference type="Gene3D" id="3.30.420.10">
    <property type="entry name" value="Ribonuclease H-like superfamily/Ribonuclease H"/>
    <property type="match status" value="1"/>
</dbReference>
<dbReference type="KEGG" id="goe:100901323"/>
<dbReference type="SUPFAM" id="SSF101690">
    <property type="entry name" value="PAZ domain"/>
    <property type="match status" value="1"/>
</dbReference>
<dbReference type="Proteomes" id="UP000694867">
    <property type="component" value="Unplaced"/>
</dbReference>
<dbReference type="InterPro" id="IPR003165">
    <property type="entry name" value="Piwi"/>
</dbReference>
<dbReference type="SMART" id="SM00949">
    <property type="entry name" value="PAZ"/>
    <property type="match status" value="1"/>
</dbReference>
<dbReference type="PROSITE" id="PS50821">
    <property type="entry name" value="PAZ"/>
    <property type="match status" value="1"/>
</dbReference>
<accession>A0AAJ6W0R5</accession>
<evidence type="ECO:0000256" key="1">
    <source>
        <dbReference type="RuleBase" id="RU361178"/>
    </source>
</evidence>
<gene>
    <name evidence="5" type="primary">LOC100901323</name>
</gene>
<dbReference type="Gene3D" id="3.40.50.2300">
    <property type="match status" value="1"/>
</dbReference>
<feature type="domain" description="PAZ" evidence="2">
    <location>
        <begin position="188"/>
        <end position="305"/>
    </location>
</feature>
<evidence type="ECO:0000259" key="3">
    <source>
        <dbReference type="PROSITE" id="PS50822"/>
    </source>
</evidence>